<proteinExistence type="inferred from homology"/>
<dbReference type="GO" id="GO:0031083">
    <property type="term" value="C:BLOC-1 complex"/>
    <property type="evidence" value="ECO:0000318"/>
    <property type="project" value="GO_Central"/>
</dbReference>
<sequence>MTSPTGTKIMDNRDAIAAGMAELLRPAVQEVDERVRVVRESQVELRQRIEELDDALRELCKEKSAPIDLDLYVKKLANCKRRIATVNNIVQNAQDRVMKLDDKVNTTTRKRYRLMTRLRDKLSFESNPEPEAAIDVAHDKPLDGGQEDTSQEDARPDVETESREEESSSEK</sequence>
<dbReference type="PANTHER" id="PTHR31305:SF2">
    <property type="entry name" value="SNARE-ASSOCIATED PROTEIN SNAPIN"/>
    <property type="match status" value="1"/>
</dbReference>
<dbReference type="KEGG" id="spu:100893541"/>
<evidence type="ECO:0000256" key="3">
    <source>
        <dbReference type="ARBA" id="ARBA00033330"/>
    </source>
</evidence>
<dbReference type="GO" id="GO:0008021">
    <property type="term" value="C:synaptic vesicle"/>
    <property type="evidence" value="ECO:0000318"/>
    <property type="project" value="GO_Central"/>
</dbReference>
<name>A0A7M7GMB4_STRPU</name>
<evidence type="ECO:0000313" key="7">
    <source>
        <dbReference type="Proteomes" id="UP000007110"/>
    </source>
</evidence>
<dbReference type="PANTHER" id="PTHR31305">
    <property type="entry name" value="SNARE-ASSOCIATED PROTEIN SNAPIN"/>
    <property type="match status" value="1"/>
</dbReference>
<dbReference type="EnsemblMetazoa" id="XM_003729190">
    <property type="protein sequence ID" value="XP_003729238"/>
    <property type="gene ID" value="LOC100893541"/>
</dbReference>
<dbReference type="GO" id="GO:0030141">
    <property type="term" value="C:secretory granule"/>
    <property type="evidence" value="ECO:0000318"/>
    <property type="project" value="GO_Central"/>
</dbReference>
<evidence type="ECO:0000256" key="1">
    <source>
        <dbReference type="ARBA" id="ARBA00006111"/>
    </source>
</evidence>
<accession>A0A7M7GMB4</accession>
<dbReference type="GO" id="GO:0007040">
    <property type="term" value="P:lysosome organization"/>
    <property type="evidence" value="ECO:0000318"/>
    <property type="project" value="GO_Central"/>
</dbReference>
<dbReference type="GO" id="GO:0016079">
    <property type="term" value="P:synaptic vesicle exocytosis"/>
    <property type="evidence" value="ECO:0000318"/>
    <property type="project" value="GO_Central"/>
</dbReference>
<reference evidence="6" key="2">
    <citation type="submission" date="2021-01" db="UniProtKB">
        <authorList>
            <consortium name="EnsemblMetazoa"/>
        </authorList>
    </citation>
    <scope>IDENTIFICATION</scope>
</reference>
<dbReference type="InterPro" id="IPR028119">
    <property type="entry name" value="Snapin/Pallidin/Snn1"/>
</dbReference>
<dbReference type="GO" id="GO:0048489">
    <property type="term" value="P:synaptic vesicle transport"/>
    <property type="evidence" value="ECO:0000318"/>
    <property type="project" value="GO_Central"/>
</dbReference>
<feature type="coiled-coil region" evidence="4">
    <location>
        <begin position="38"/>
        <end position="110"/>
    </location>
</feature>
<dbReference type="GO" id="GO:0000149">
    <property type="term" value="F:SNARE binding"/>
    <property type="evidence" value="ECO:0000318"/>
    <property type="project" value="GO_Central"/>
</dbReference>
<dbReference type="FunCoup" id="A0A7M7GMB4">
    <property type="interactions" value="671"/>
</dbReference>
<evidence type="ECO:0000256" key="5">
    <source>
        <dbReference type="SAM" id="MobiDB-lite"/>
    </source>
</evidence>
<evidence type="ECO:0000256" key="2">
    <source>
        <dbReference type="ARBA" id="ARBA00023054"/>
    </source>
</evidence>
<dbReference type="RefSeq" id="XP_003729238.2">
    <property type="nucleotide sequence ID" value="XM_003729190.3"/>
</dbReference>
<dbReference type="GO" id="GO:0006886">
    <property type="term" value="P:intracellular protein transport"/>
    <property type="evidence" value="ECO:0007669"/>
    <property type="project" value="InterPro"/>
</dbReference>
<dbReference type="GO" id="GO:0032418">
    <property type="term" value="P:lysosome localization"/>
    <property type="evidence" value="ECO:0000318"/>
    <property type="project" value="GO_Central"/>
</dbReference>
<dbReference type="InterPro" id="IPR017246">
    <property type="entry name" value="Snapin"/>
</dbReference>
<feature type="compositionally biased region" description="Basic and acidic residues" evidence="5">
    <location>
        <begin position="152"/>
        <end position="171"/>
    </location>
</feature>
<dbReference type="Proteomes" id="UP000007110">
    <property type="component" value="Unassembled WGS sequence"/>
</dbReference>
<keyword evidence="2 4" id="KW-0175">Coiled coil</keyword>
<keyword evidence="7" id="KW-1185">Reference proteome</keyword>
<dbReference type="Pfam" id="PF14712">
    <property type="entry name" value="Snapin_Pallidin"/>
    <property type="match status" value="1"/>
</dbReference>
<dbReference type="GeneID" id="100893541"/>
<protein>
    <recommendedName>
        <fullName evidence="3">Biogenesis of lysosome-related organelles complex 1 subunit 7</fullName>
    </recommendedName>
</protein>
<dbReference type="OrthoDB" id="5399166at2759"/>
<comment type="similarity">
    <text evidence="1">Belongs to the SNAPIN family.</text>
</comment>
<dbReference type="AlphaFoldDB" id="A0A7M7GMB4"/>
<evidence type="ECO:0000313" key="6">
    <source>
        <dbReference type="EnsemblMetazoa" id="XP_003729238"/>
    </source>
</evidence>
<reference evidence="7" key="1">
    <citation type="submission" date="2015-02" db="EMBL/GenBank/DDBJ databases">
        <title>Genome sequencing for Strongylocentrotus purpuratus.</title>
        <authorList>
            <person name="Murali S."/>
            <person name="Liu Y."/>
            <person name="Vee V."/>
            <person name="English A."/>
            <person name="Wang M."/>
            <person name="Skinner E."/>
            <person name="Han Y."/>
            <person name="Muzny D.M."/>
            <person name="Worley K.C."/>
            <person name="Gibbs R.A."/>
        </authorList>
    </citation>
    <scope>NUCLEOTIDE SEQUENCE</scope>
</reference>
<dbReference type="GO" id="GO:0008333">
    <property type="term" value="P:endosome to lysosome transport"/>
    <property type="evidence" value="ECO:0000318"/>
    <property type="project" value="GO_Central"/>
</dbReference>
<dbReference type="InParanoid" id="A0A7M7GMB4"/>
<evidence type="ECO:0000256" key="4">
    <source>
        <dbReference type="SAM" id="Coils"/>
    </source>
</evidence>
<organism evidence="6 7">
    <name type="scientific">Strongylocentrotus purpuratus</name>
    <name type="common">Purple sea urchin</name>
    <dbReference type="NCBI Taxonomy" id="7668"/>
    <lineage>
        <taxon>Eukaryota</taxon>
        <taxon>Metazoa</taxon>
        <taxon>Echinodermata</taxon>
        <taxon>Eleutherozoa</taxon>
        <taxon>Echinozoa</taxon>
        <taxon>Echinoidea</taxon>
        <taxon>Euechinoidea</taxon>
        <taxon>Echinacea</taxon>
        <taxon>Camarodonta</taxon>
        <taxon>Echinidea</taxon>
        <taxon>Strongylocentrotidae</taxon>
        <taxon>Strongylocentrotus</taxon>
    </lineage>
</organism>
<feature type="region of interest" description="Disordered" evidence="5">
    <location>
        <begin position="122"/>
        <end position="171"/>
    </location>
</feature>